<evidence type="ECO:0000313" key="3">
    <source>
        <dbReference type="EMBL" id="KAG2216143.1"/>
    </source>
</evidence>
<protein>
    <recommendedName>
        <fullName evidence="2">SWIM-type domain-containing protein</fullName>
    </recommendedName>
</protein>
<dbReference type="AlphaFoldDB" id="A0A8H7VGZ5"/>
<dbReference type="EMBL" id="JAEPRB010000449">
    <property type="protein sequence ID" value="KAG2216143.1"/>
    <property type="molecule type" value="Genomic_DNA"/>
</dbReference>
<dbReference type="Pfam" id="PF01610">
    <property type="entry name" value="DDE_Tnp_ISL3"/>
    <property type="match status" value="1"/>
</dbReference>
<reference evidence="3 4" key="1">
    <citation type="submission" date="2020-12" db="EMBL/GenBank/DDBJ databases">
        <title>Metabolic potential, ecology and presence of endohyphal bacteria is reflected in genomic diversity of Mucoromycotina.</title>
        <authorList>
            <person name="Muszewska A."/>
            <person name="Okrasinska A."/>
            <person name="Steczkiewicz K."/>
            <person name="Drgas O."/>
            <person name="Orlowska M."/>
            <person name="Perlinska-Lenart U."/>
            <person name="Aleksandrzak-Piekarczyk T."/>
            <person name="Szatraj K."/>
            <person name="Zielenkiewicz U."/>
            <person name="Pilsyk S."/>
            <person name="Malc E."/>
            <person name="Mieczkowski P."/>
            <person name="Kruszewska J.S."/>
            <person name="Biernat P."/>
            <person name="Pawlowska J."/>
        </authorList>
    </citation>
    <scope>NUCLEOTIDE SEQUENCE [LARGE SCALE GENOMIC DNA]</scope>
    <source>
        <strain evidence="3 4">CBS 142.35</strain>
    </source>
</reference>
<keyword evidence="4" id="KW-1185">Reference proteome</keyword>
<gene>
    <name evidence="3" type="ORF">INT45_002564</name>
</gene>
<sequence length="284" mass="33405">MFPNNHSVGPIRQWLYFLHDTCSMTIQQMTIDCSIPEVNAIQNVFPAARIHYCAFHVVQAWNRKLKEKHGQLKVNYLKHVRNKQLDQLIFVLTHEVEFYFENEEERILNNNGHMVRAFTPRATRSTPVYDVVVNNAMLIESCTCQDFIDRCVPCKHIYLLKRFTNMQPSFESEQNNALDVIVQATYIQHGELNEPERIPITEVQQDGETRNEDVDILDDVQSNLQLISQSYTALHHDRNRVLNLSTISQEEAHQYAQQVRELVLLHQTMLQCYDRTRHNNTQRQ</sequence>
<proteinExistence type="predicted"/>
<name>A0A8H7VGZ5_9FUNG</name>
<organism evidence="3 4">
    <name type="scientific">Circinella minor</name>
    <dbReference type="NCBI Taxonomy" id="1195481"/>
    <lineage>
        <taxon>Eukaryota</taxon>
        <taxon>Fungi</taxon>
        <taxon>Fungi incertae sedis</taxon>
        <taxon>Mucoromycota</taxon>
        <taxon>Mucoromycotina</taxon>
        <taxon>Mucoromycetes</taxon>
        <taxon>Mucorales</taxon>
        <taxon>Lichtheimiaceae</taxon>
        <taxon>Circinella</taxon>
    </lineage>
</organism>
<dbReference type="Proteomes" id="UP000646827">
    <property type="component" value="Unassembled WGS sequence"/>
</dbReference>
<dbReference type="InterPro" id="IPR002560">
    <property type="entry name" value="Transposase_DDE"/>
</dbReference>
<feature type="domain" description="SWIM-type" evidence="2">
    <location>
        <begin position="129"/>
        <end position="165"/>
    </location>
</feature>
<evidence type="ECO:0000259" key="2">
    <source>
        <dbReference type="PROSITE" id="PS50966"/>
    </source>
</evidence>
<comment type="caution">
    <text evidence="3">The sequence shown here is derived from an EMBL/GenBank/DDBJ whole genome shotgun (WGS) entry which is preliminary data.</text>
</comment>
<keyword evidence="1" id="KW-0862">Zinc</keyword>
<keyword evidence="1" id="KW-0863">Zinc-finger</keyword>
<evidence type="ECO:0000256" key="1">
    <source>
        <dbReference type="PROSITE-ProRule" id="PRU00325"/>
    </source>
</evidence>
<evidence type="ECO:0000313" key="4">
    <source>
        <dbReference type="Proteomes" id="UP000646827"/>
    </source>
</evidence>
<accession>A0A8H7VGZ5</accession>
<dbReference type="OrthoDB" id="2430203at2759"/>
<dbReference type="GO" id="GO:0008270">
    <property type="term" value="F:zinc ion binding"/>
    <property type="evidence" value="ECO:0007669"/>
    <property type="project" value="UniProtKB-KW"/>
</dbReference>
<dbReference type="PROSITE" id="PS50966">
    <property type="entry name" value="ZF_SWIM"/>
    <property type="match status" value="1"/>
</dbReference>
<keyword evidence="1" id="KW-0479">Metal-binding</keyword>
<dbReference type="InterPro" id="IPR007527">
    <property type="entry name" value="Znf_SWIM"/>
</dbReference>